<dbReference type="Proteomes" id="UP001465755">
    <property type="component" value="Unassembled WGS sequence"/>
</dbReference>
<evidence type="ECO:0000313" key="2">
    <source>
        <dbReference type="Proteomes" id="UP001465755"/>
    </source>
</evidence>
<organism evidence="1 2">
    <name type="scientific">Symbiochloris irregularis</name>
    <dbReference type="NCBI Taxonomy" id="706552"/>
    <lineage>
        <taxon>Eukaryota</taxon>
        <taxon>Viridiplantae</taxon>
        <taxon>Chlorophyta</taxon>
        <taxon>core chlorophytes</taxon>
        <taxon>Trebouxiophyceae</taxon>
        <taxon>Trebouxiales</taxon>
        <taxon>Trebouxiaceae</taxon>
        <taxon>Symbiochloris</taxon>
    </lineage>
</organism>
<name>A0AAW1NV82_9CHLO</name>
<sequence length="204" mass="21951">MRCGQCHGRKSCPEAAQLPQHAALGAQASFQELWSVQEDSGPLVPGDVRGVALEAEAHALHCALMQQKLPAADAHAGIKQALDSLLQTVYPADSLPEHHGRILILQARLLQHPAMLSQDEWQAALQHRERCPSVDWDAGGHDLQWGHHLASELSFLIALHMPLDSATALLAPAQLACIQAAYVDAGESSSPACTQQRGCSRCLM</sequence>
<reference evidence="1 2" key="1">
    <citation type="journal article" date="2024" name="Nat. Commun.">
        <title>Phylogenomics reveals the evolutionary origins of lichenization in chlorophyte algae.</title>
        <authorList>
            <person name="Puginier C."/>
            <person name="Libourel C."/>
            <person name="Otte J."/>
            <person name="Skaloud P."/>
            <person name="Haon M."/>
            <person name="Grisel S."/>
            <person name="Petersen M."/>
            <person name="Berrin J.G."/>
            <person name="Delaux P.M."/>
            <person name="Dal Grande F."/>
            <person name="Keller J."/>
        </authorList>
    </citation>
    <scope>NUCLEOTIDE SEQUENCE [LARGE SCALE GENOMIC DNA]</scope>
    <source>
        <strain evidence="1 2">SAG 2036</strain>
    </source>
</reference>
<accession>A0AAW1NV82</accession>
<proteinExistence type="predicted"/>
<keyword evidence="2" id="KW-1185">Reference proteome</keyword>
<dbReference type="AlphaFoldDB" id="A0AAW1NV82"/>
<comment type="caution">
    <text evidence="1">The sequence shown here is derived from an EMBL/GenBank/DDBJ whole genome shotgun (WGS) entry which is preliminary data.</text>
</comment>
<evidence type="ECO:0000313" key="1">
    <source>
        <dbReference type="EMBL" id="KAK9798959.1"/>
    </source>
</evidence>
<gene>
    <name evidence="1" type="ORF">WJX73_010569</name>
</gene>
<protein>
    <submittedName>
        <fullName evidence="1">Uncharacterized protein</fullName>
    </submittedName>
</protein>
<dbReference type="EMBL" id="JALJOQ010000094">
    <property type="protein sequence ID" value="KAK9798959.1"/>
    <property type="molecule type" value="Genomic_DNA"/>
</dbReference>